<feature type="transmembrane region" description="Helical" evidence="1">
    <location>
        <begin position="6"/>
        <end position="29"/>
    </location>
</feature>
<reference evidence="2 3" key="1">
    <citation type="submission" date="2019-05" db="EMBL/GenBank/DDBJ databases">
        <authorList>
            <person name="Narsing Rao M.P."/>
            <person name="Li W.J."/>
        </authorList>
    </citation>
    <scope>NUCLEOTIDE SEQUENCE [LARGE SCALE GENOMIC DNA]</scope>
    <source>
        <strain evidence="2 3">SYSU_K30003</strain>
    </source>
</reference>
<proteinExistence type="predicted"/>
<keyword evidence="1" id="KW-0472">Membrane</keyword>
<comment type="caution">
    <text evidence="2">The sequence shown here is derived from an EMBL/GenBank/DDBJ whole genome shotgun (WGS) entry which is preliminary data.</text>
</comment>
<feature type="transmembrane region" description="Helical" evidence="1">
    <location>
        <begin position="67"/>
        <end position="88"/>
    </location>
</feature>
<sequence length="240" mass="26059">MREPFVLFSAAHGAGLLAAALAVAAIVGFRAALRRPTANRIARYGLAGLLAASEAALYSWYTITDAWGLYALPFQLCTMTLWFSVFALLTRKRTLVEISFFLGILGALQALATPYLTVGFPDFRYFHFFLAHIGIVSAGVFLTAVDGIRPTWHSALRSLLWLNALAVPAGIANAITGENFMFLARKPSTGSLLDALAPWPWYILELEAVALLMIFALLGIVKAADAIASRRGKRNQPDLS</sequence>
<dbReference type="AlphaFoldDB" id="A0A5R9GA80"/>
<dbReference type="NCBIfam" id="TIGR02206">
    <property type="entry name" value="intg_mem_TP0381"/>
    <property type="match status" value="1"/>
</dbReference>
<dbReference type="Pfam" id="PF14808">
    <property type="entry name" value="TMEM164"/>
    <property type="match status" value="1"/>
</dbReference>
<organism evidence="2 3">
    <name type="scientific">Paenibacillus antri</name>
    <dbReference type="NCBI Taxonomy" id="2582848"/>
    <lineage>
        <taxon>Bacteria</taxon>
        <taxon>Bacillati</taxon>
        <taxon>Bacillota</taxon>
        <taxon>Bacilli</taxon>
        <taxon>Bacillales</taxon>
        <taxon>Paenibacillaceae</taxon>
        <taxon>Paenibacillus</taxon>
    </lineage>
</organism>
<keyword evidence="1" id="KW-0812">Transmembrane</keyword>
<dbReference type="InterPro" id="IPR011737">
    <property type="entry name" value="CHP02206_TP0381"/>
</dbReference>
<evidence type="ECO:0000256" key="1">
    <source>
        <dbReference type="SAM" id="Phobius"/>
    </source>
</evidence>
<dbReference type="EMBL" id="VCIW01000016">
    <property type="protein sequence ID" value="TLS50278.1"/>
    <property type="molecule type" value="Genomic_DNA"/>
</dbReference>
<keyword evidence="3" id="KW-1185">Reference proteome</keyword>
<dbReference type="RefSeq" id="WP_138196432.1">
    <property type="nucleotide sequence ID" value="NZ_VCIW01000016.1"/>
</dbReference>
<evidence type="ECO:0000313" key="2">
    <source>
        <dbReference type="EMBL" id="TLS50278.1"/>
    </source>
</evidence>
<keyword evidence="1" id="KW-1133">Transmembrane helix</keyword>
<dbReference type="OrthoDB" id="9813172at2"/>
<dbReference type="Proteomes" id="UP000309676">
    <property type="component" value="Unassembled WGS sequence"/>
</dbReference>
<feature type="transmembrane region" description="Helical" evidence="1">
    <location>
        <begin position="100"/>
        <end position="120"/>
    </location>
</feature>
<feature type="transmembrane region" description="Helical" evidence="1">
    <location>
        <begin position="202"/>
        <end position="224"/>
    </location>
</feature>
<protein>
    <submittedName>
        <fullName evidence="2">TIGR02206 family membrane protein</fullName>
    </submittedName>
</protein>
<feature type="transmembrane region" description="Helical" evidence="1">
    <location>
        <begin position="126"/>
        <end position="148"/>
    </location>
</feature>
<feature type="transmembrane region" description="Helical" evidence="1">
    <location>
        <begin position="41"/>
        <end position="61"/>
    </location>
</feature>
<accession>A0A5R9GA80</accession>
<gene>
    <name evidence="2" type="ORF">FE782_21690</name>
</gene>
<name>A0A5R9GA80_9BACL</name>
<evidence type="ECO:0000313" key="3">
    <source>
        <dbReference type="Proteomes" id="UP000309676"/>
    </source>
</evidence>
<feature type="transmembrane region" description="Helical" evidence="1">
    <location>
        <begin position="160"/>
        <end position="182"/>
    </location>
</feature>